<dbReference type="RefSeq" id="WP_104914031.1">
    <property type="nucleotide sequence ID" value="NZ_CP026923.1"/>
</dbReference>
<dbReference type="InterPro" id="IPR011051">
    <property type="entry name" value="RmlC_Cupin_sf"/>
</dbReference>
<protein>
    <submittedName>
        <fullName evidence="4">dTDP-4-dehydrorhamnose 3,5-epimerase</fullName>
        <ecNumber evidence="4">5.1.3.13</ecNumber>
    </submittedName>
</protein>
<dbReference type="InterPro" id="IPR014710">
    <property type="entry name" value="RmlC-like_jellyroll"/>
</dbReference>
<evidence type="ECO:0000256" key="3">
    <source>
        <dbReference type="PIRSR" id="PIRSR600888-3"/>
    </source>
</evidence>
<dbReference type="EMBL" id="CP026923">
    <property type="protein sequence ID" value="AVG24573.1"/>
    <property type="molecule type" value="Genomic_DNA"/>
</dbReference>
<dbReference type="Gene3D" id="2.60.120.10">
    <property type="entry name" value="Jelly Rolls"/>
    <property type="match status" value="1"/>
</dbReference>
<name>A0A2L2BSB9_9MICO</name>
<accession>A0A2L2BSB9</accession>
<gene>
    <name evidence="4" type="ORF">C3B54_111638</name>
</gene>
<sequence>MEFVALGIAGAFEVRNVVHADDRGEFAEWFRFDHIEANTGYRFPVRQANVSRSSRGVVRGIHYAEVPPGQAKLVTCMTGRIRDVVVDIRVDSPTFGQWEAIDVSAAARNAMLLPYGVGHAFVALDDDTTVCYLVSDVYTPDKENGIFPLDPEIGIDFGMPADQLLLSPKDQDAPTLSDAHAAGLLPHVSAKEPVK</sequence>
<keyword evidence="4" id="KW-0413">Isomerase</keyword>
<comment type="similarity">
    <text evidence="1">Belongs to the dTDP-4-dehydrorhamnose 3,5-epimerase family.</text>
</comment>
<dbReference type="SUPFAM" id="SSF51182">
    <property type="entry name" value="RmlC-like cupins"/>
    <property type="match status" value="1"/>
</dbReference>
<dbReference type="GO" id="GO:0005829">
    <property type="term" value="C:cytosol"/>
    <property type="evidence" value="ECO:0007669"/>
    <property type="project" value="TreeGrafter"/>
</dbReference>
<keyword evidence="5" id="KW-1185">Reference proteome</keyword>
<dbReference type="Proteomes" id="UP000243077">
    <property type="component" value="Chromosome"/>
</dbReference>
<evidence type="ECO:0000313" key="5">
    <source>
        <dbReference type="Proteomes" id="UP000243077"/>
    </source>
</evidence>
<dbReference type="EC" id="5.1.3.13" evidence="4"/>
<dbReference type="PANTHER" id="PTHR21047">
    <property type="entry name" value="DTDP-6-DEOXY-D-GLUCOSE-3,5 EPIMERASE"/>
    <property type="match status" value="1"/>
</dbReference>
<feature type="active site" description="Proton donor" evidence="2">
    <location>
        <position position="132"/>
    </location>
</feature>
<dbReference type="GO" id="GO:0000271">
    <property type="term" value="P:polysaccharide biosynthetic process"/>
    <property type="evidence" value="ECO:0007669"/>
    <property type="project" value="TreeGrafter"/>
</dbReference>
<dbReference type="CDD" id="cd00438">
    <property type="entry name" value="cupin_RmlC"/>
    <property type="match status" value="1"/>
</dbReference>
<dbReference type="AlphaFoldDB" id="A0A2L2BSB9"/>
<evidence type="ECO:0000256" key="2">
    <source>
        <dbReference type="PIRSR" id="PIRSR600888-1"/>
    </source>
</evidence>
<dbReference type="InterPro" id="IPR000888">
    <property type="entry name" value="RmlC-like"/>
</dbReference>
<evidence type="ECO:0000313" key="4">
    <source>
        <dbReference type="EMBL" id="AVG24573.1"/>
    </source>
</evidence>
<feature type="active site" description="Proton acceptor" evidence="2">
    <location>
        <position position="62"/>
    </location>
</feature>
<organism evidence="4 5">
    <name type="scientific">Pontimonas salivibrio</name>
    <dbReference type="NCBI Taxonomy" id="1159327"/>
    <lineage>
        <taxon>Bacteria</taxon>
        <taxon>Bacillati</taxon>
        <taxon>Actinomycetota</taxon>
        <taxon>Actinomycetes</taxon>
        <taxon>Micrococcales</taxon>
        <taxon>Microbacteriaceae</taxon>
        <taxon>Pontimonas</taxon>
    </lineage>
</organism>
<dbReference type="GO" id="GO:0008830">
    <property type="term" value="F:dTDP-4-dehydrorhamnose 3,5-epimerase activity"/>
    <property type="evidence" value="ECO:0007669"/>
    <property type="project" value="UniProtKB-EC"/>
</dbReference>
<feature type="site" description="Participates in a stacking interaction with the thymidine ring of dTDP-4-oxo-6-deoxyglucose" evidence="3">
    <location>
        <position position="138"/>
    </location>
</feature>
<evidence type="ECO:0000256" key="1">
    <source>
        <dbReference type="ARBA" id="ARBA00010154"/>
    </source>
</evidence>
<dbReference type="OrthoDB" id="9800680at2"/>
<dbReference type="Pfam" id="PF00908">
    <property type="entry name" value="dTDP_sugar_isom"/>
    <property type="match status" value="1"/>
</dbReference>
<dbReference type="GO" id="GO:0019305">
    <property type="term" value="P:dTDP-rhamnose biosynthetic process"/>
    <property type="evidence" value="ECO:0007669"/>
    <property type="project" value="TreeGrafter"/>
</dbReference>
<dbReference type="KEGG" id="psai:C3B54_111638"/>
<dbReference type="PANTHER" id="PTHR21047:SF2">
    <property type="entry name" value="THYMIDINE DIPHOSPHO-4-KETO-RHAMNOSE 3,5-EPIMERASE"/>
    <property type="match status" value="1"/>
</dbReference>
<proteinExistence type="inferred from homology"/>
<reference evidence="4 5" key="1">
    <citation type="submission" date="2018-02" db="EMBL/GenBank/DDBJ databases">
        <title>Complete genome of the streamlined marine actinobacterium Pontimonas salivibrio CL-TW6 adapted to coastal planktonic lifestype.</title>
        <authorList>
            <person name="Cho B.C."/>
            <person name="Hardies S.C."/>
            <person name="Jang G.I."/>
            <person name="Hwang C.Y."/>
        </authorList>
    </citation>
    <scope>NUCLEOTIDE SEQUENCE [LARGE SCALE GENOMIC DNA]</scope>
    <source>
        <strain evidence="4 5">CL-TW6</strain>
    </source>
</reference>